<organism evidence="1 2">
    <name type="scientific">Parelaphostrongylus tenuis</name>
    <name type="common">Meningeal worm</name>
    <dbReference type="NCBI Taxonomy" id="148309"/>
    <lineage>
        <taxon>Eukaryota</taxon>
        <taxon>Metazoa</taxon>
        <taxon>Ecdysozoa</taxon>
        <taxon>Nematoda</taxon>
        <taxon>Chromadorea</taxon>
        <taxon>Rhabditida</taxon>
        <taxon>Rhabditina</taxon>
        <taxon>Rhabditomorpha</taxon>
        <taxon>Strongyloidea</taxon>
        <taxon>Metastrongylidae</taxon>
        <taxon>Parelaphostrongylus</taxon>
    </lineage>
</organism>
<dbReference type="Proteomes" id="UP001196413">
    <property type="component" value="Unassembled WGS sequence"/>
</dbReference>
<protein>
    <submittedName>
        <fullName evidence="1">Uncharacterized protein</fullName>
    </submittedName>
</protein>
<reference evidence="1" key="1">
    <citation type="submission" date="2021-06" db="EMBL/GenBank/DDBJ databases">
        <title>Parelaphostrongylus tenuis whole genome reference sequence.</title>
        <authorList>
            <person name="Garwood T.J."/>
            <person name="Larsen P.A."/>
            <person name="Fountain-Jones N.M."/>
            <person name="Garbe J.R."/>
            <person name="Macchietto M.G."/>
            <person name="Kania S.A."/>
            <person name="Gerhold R.W."/>
            <person name="Richards J.E."/>
            <person name="Wolf T.M."/>
        </authorList>
    </citation>
    <scope>NUCLEOTIDE SEQUENCE</scope>
    <source>
        <strain evidence="1">MNPRO001-30</strain>
        <tissue evidence="1">Meninges</tissue>
    </source>
</reference>
<evidence type="ECO:0000313" key="2">
    <source>
        <dbReference type="Proteomes" id="UP001196413"/>
    </source>
</evidence>
<dbReference type="AlphaFoldDB" id="A0AAD5QMT0"/>
<proteinExistence type="predicted"/>
<gene>
    <name evidence="1" type="ORF">KIN20_008628</name>
</gene>
<evidence type="ECO:0000313" key="1">
    <source>
        <dbReference type="EMBL" id="KAJ1352316.1"/>
    </source>
</evidence>
<name>A0AAD5QMT0_PARTN</name>
<dbReference type="EMBL" id="JAHQIW010001356">
    <property type="protein sequence ID" value="KAJ1352316.1"/>
    <property type="molecule type" value="Genomic_DNA"/>
</dbReference>
<keyword evidence="2" id="KW-1185">Reference proteome</keyword>
<accession>A0AAD5QMT0</accession>
<comment type="caution">
    <text evidence="1">The sequence shown here is derived from an EMBL/GenBank/DDBJ whole genome shotgun (WGS) entry which is preliminary data.</text>
</comment>
<sequence length="76" mass="8696">MEIGRRQIWRIRRVVQGLLRRSLLINANISAQQRRGAAMKTKSSTKASSIVSIVDGRVKRRVVATLQEIVYKENCM</sequence>